<gene>
    <name evidence="1" type="ORF">LCDPAC02_02370</name>
</gene>
<protein>
    <submittedName>
        <fullName evidence="1">Uncharacterized protein</fullName>
    </submittedName>
</protein>
<evidence type="ECO:0000313" key="1">
    <source>
        <dbReference type="EMBL" id="QBK85038.1"/>
    </source>
</evidence>
<proteinExistence type="predicted"/>
<accession>A0A481YP57</accession>
<reference evidence="1" key="1">
    <citation type="journal article" date="2019" name="MBio">
        <title>Virus Genomes from Deep Sea Sediments Expand the Ocean Megavirome and Support Independent Origins of Viral Gigantism.</title>
        <authorList>
            <person name="Backstrom D."/>
            <person name="Yutin N."/>
            <person name="Jorgensen S.L."/>
            <person name="Dharamshi J."/>
            <person name="Homa F."/>
            <person name="Zaremba-Niedwiedzka K."/>
            <person name="Spang A."/>
            <person name="Wolf Y.I."/>
            <person name="Koonin E.V."/>
            <person name="Ettema T.J."/>
        </authorList>
    </citation>
    <scope>NUCLEOTIDE SEQUENCE</scope>
</reference>
<name>A0A481YP57_9VIRU</name>
<organism evidence="1">
    <name type="scientific">Pithovirus LCDPAC02</name>
    <dbReference type="NCBI Taxonomy" id="2506601"/>
    <lineage>
        <taxon>Viruses</taxon>
        <taxon>Pithoviruses</taxon>
    </lineage>
</organism>
<dbReference type="EMBL" id="MK500301">
    <property type="protein sequence ID" value="QBK85038.1"/>
    <property type="molecule type" value="Genomic_DNA"/>
</dbReference>
<sequence>MERKIGDFPNLEIEDFVSGTEMVKNFGDFVYKIKVTTKDILIDMGENRRFSS</sequence>